<dbReference type="SUPFAM" id="SSF53335">
    <property type="entry name" value="S-adenosyl-L-methionine-dependent methyltransferases"/>
    <property type="match status" value="1"/>
</dbReference>
<feature type="domain" description="Histidine kinase" evidence="9">
    <location>
        <begin position="935"/>
        <end position="1162"/>
    </location>
</feature>
<evidence type="ECO:0000256" key="4">
    <source>
        <dbReference type="ARBA" id="ARBA00022679"/>
    </source>
</evidence>
<dbReference type="Gene3D" id="1.10.287.130">
    <property type="match status" value="1"/>
</dbReference>
<evidence type="ECO:0000256" key="2">
    <source>
        <dbReference type="ARBA" id="ARBA00001541"/>
    </source>
</evidence>
<dbReference type="InterPro" id="IPR036804">
    <property type="entry name" value="CheR_N_sf"/>
</dbReference>
<evidence type="ECO:0000256" key="1">
    <source>
        <dbReference type="ARBA" id="ARBA00000085"/>
    </source>
</evidence>
<evidence type="ECO:0000259" key="10">
    <source>
        <dbReference type="PROSITE" id="PS50122"/>
    </source>
</evidence>
<proteinExistence type="predicted"/>
<evidence type="ECO:0000313" key="13">
    <source>
        <dbReference type="Proteomes" id="UP000233435"/>
    </source>
</evidence>
<organism evidence="12 13">
    <name type="scientific">Confluentibacter flavum</name>
    <dbReference type="NCBI Taxonomy" id="1909700"/>
    <lineage>
        <taxon>Bacteria</taxon>
        <taxon>Pseudomonadati</taxon>
        <taxon>Bacteroidota</taxon>
        <taxon>Flavobacteriia</taxon>
        <taxon>Flavobacteriales</taxon>
        <taxon>Flavobacteriaceae</taxon>
        <taxon>Confluentibacter</taxon>
    </lineage>
</organism>
<dbReference type="Gene3D" id="3.40.50.180">
    <property type="entry name" value="Methylesterase CheB, C-terminal domain"/>
    <property type="match status" value="1"/>
</dbReference>
<evidence type="ECO:0000259" key="9">
    <source>
        <dbReference type="PROSITE" id="PS50109"/>
    </source>
</evidence>
<dbReference type="Pfam" id="PF03705">
    <property type="entry name" value="CheR_N"/>
    <property type="match status" value="1"/>
</dbReference>
<dbReference type="SMART" id="SM00138">
    <property type="entry name" value="MeTrc"/>
    <property type="match status" value="1"/>
</dbReference>
<evidence type="ECO:0000256" key="8">
    <source>
        <dbReference type="SAM" id="Phobius"/>
    </source>
</evidence>
<evidence type="ECO:0000256" key="3">
    <source>
        <dbReference type="ARBA" id="ARBA00022603"/>
    </source>
</evidence>
<dbReference type="Pfam" id="PF00512">
    <property type="entry name" value="HisKA"/>
    <property type="match status" value="1"/>
</dbReference>
<feature type="domain" description="CheR-type methyltransferase" evidence="11">
    <location>
        <begin position="214"/>
        <end position="486"/>
    </location>
</feature>
<comment type="caution">
    <text evidence="12">The sequence shown here is derived from an EMBL/GenBank/DDBJ whole genome shotgun (WGS) entry which is preliminary data.</text>
</comment>
<feature type="active site" evidence="6">
    <location>
        <position position="147"/>
    </location>
</feature>
<dbReference type="SUPFAM" id="SSF52738">
    <property type="entry name" value="Methylesterase CheB, C-terminal domain"/>
    <property type="match status" value="1"/>
</dbReference>
<dbReference type="GO" id="GO:0000156">
    <property type="term" value="F:phosphorelay response regulator activity"/>
    <property type="evidence" value="ECO:0007669"/>
    <property type="project" value="InterPro"/>
</dbReference>
<name>A0A2N3HIG1_9FLAO</name>
<comment type="catalytic activity">
    <reaction evidence="2">
        <text>L-glutamyl-[protein] + S-adenosyl-L-methionine = [protein]-L-glutamate 5-O-methyl ester + S-adenosyl-L-homocysteine</text>
        <dbReference type="Rhea" id="RHEA:24452"/>
        <dbReference type="Rhea" id="RHEA-COMP:10208"/>
        <dbReference type="Rhea" id="RHEA-COMP:10311"/>
        <dbReference type="ChEBI" id="CHEBI:29973"/>
        <dbReference type="ChEBI" id="CHEBI:57856"/>
        <dbReference type="ChEBI" id="CHEBI:59789"/>
        <dbReference type="ChEBI" id="CHEBI:82795"/>
        <dbReference type="EC" id="2.1.1.80"/>
    </reaction>
</comment>
<dbReference type="InterPro" id="IPR013656">
    <property type="entry name" value="PAS_4"/>
</dbReference>
<protein>
    <submittedName>
        <fullName evidence="12">Chemotaxis protein CheR</fullName>
    </submittedName>
</protein>
<keyword evidence="13" id="KW-1185">Reference proteome</keyword>
<dbReference type="GO" id="GO:0005737">
    <property type="term" value="C:cytoplasm"/>
    <property type="evidence" value="ECO:0007669"/>
    <property type="project" value="InterPro"/>
</dbReference>
<dbReference type="SUPFAM" id="SSF55874">
    <property type="entry name" value="ATPase domain of HSP90 chaperone/DNA topoisomerase II/histidine kinase"/>
    <property type="match status" value="1"/>
</dbReference>
<dbReference type="InterPro" id="IPR000014">
    <property type="entry name" value="PAS"/>
</dbReference>
<feature type="coiled-coil region" evidence="7">
    <location>
        <begin position="670"/>
        <end position="750"/>
    </location>
</feature>
<dbReference type="CDD" id="cd16434">
    <property type="entry name" value="CheB-CheR_fusion"/>
    <property type="match status" value="1"/>
</dbReference>
<dbReference type="GO" id="GO:0006935">
    <property type="term" value="P:chemotaxis"/>
    <property type="evidence" value="ECO:0007669"/>
    <property type="project" value="UniProtKB-UniRule"/>
</dbReference>
<dbReference type="InterPro" id="IPR022641">
    <property type="entry name" value="CheR_N"/>
</dbReference>
<dbReference type="GO" id="GO:0008984">
    <property type="term" value="F:protein-glutamate methylesterase activity"/>
    <property type="evidence" value="ECO:0007669"/>
    <property type="project" value="InterPro"/>
</dbReference>
<feature type="domain" description="CheB-type methylesterase" evidence="10">
    <location>
        <begin position="17"/>
        <end position="197"/>
    </location>
</feature>
<dbReference type="EMBL" id="PJEO01000042">
    <property type="protein sequence ID" value="PKQ44770.1"/>
    <property type="molecule type" value="Genomic_DNA"/>
</dbReference>
<dbReference type="InterPro" id="IPR035965">
    <property type="entry name" value="PAS-like_dom_sf"/>
</dbReference>
<dbReference type="InterPro" id="IPR035909">
    <property type="entry name" value="CheB_C"/>
</dbReference>
<dbReference type="SUPFAM" id="SSF55785">
    <property type="entry name" value="PYP-like sensor domain (PAS domain)"/>
    <property type="match status" value="1"/>
</dbReference>
<feature type="coiled-coil region" evidence="7">
    <location>
        <begin position="870"/>
        <end position="932"/>
    </location>
</feature>
<dbReference type="PROSITE" id="PS50122">
    <property type="entry name" value="CHEB"/>
    <property type="match status" value="1"/>
</dbReference>
<accession>A0A2N3HIG1</accession>
<dbReference type="Pfam" id="PF01339">
    <property type="entry name" value="CheB_methylest"/>
    <property type="match status" value="1"/>
</dbReference>
<keyword evidence="5" id="KW-0949">S-adenosyl-L-methionine</keyword>
<dbReference type="GO" id="GO:0000155">
    <property type="term" value="F:phosphorelay sensor kinase activity"/>
    <property type="evidence" value="ECO:0007669"/>
    <property type="project" value="InterPro"/>
</dbReference>
<dbReference type="Pfam" id="PF08448">
    <property type="entry name" value="PAS_4"/>
    <property type="match status" value="1"/>
</dbReference>
<dbReference type="PRINTS" id="PR00996">
    <property type="entry name" value="CHERMTFRASE"/>
</dbReference>
<feature type="active site" evidence="6">
    <location>
        <position position="29"/>
    </location>
</feature>
<dbReference type="PANTHER" id="PTHR24422">
    <property type="entry name" value="CHEMOTAXIS PROTEIN METHYLTRANSFERASE"/>
    <property type="match status" value="1"/>
</dbReference>
<dbReference type="NCBIfam" id="TIGR00229">
    <property type="entry name" value="sensory_box"/>
    <property type="match status" value="1"/>
</dbReference>
<keyword evidence="6" id="KW-0378">Hydrolase</keyword>
<evidence type="ECO:0000256" key="6">
    <source>
        <dbReference type="PROSITE-ProRule" id="PRU00050"/>
    </source>
</evidence>
<dbReference type="Pfam" id="PF02518">
    <property type="entry name" value="HATPase_c"/>
    <property type="match status" value="1"/>
</dbReference>
<dbReference type="InterPro" id="IPR003594">
    <property type="entry name" value="HATPase_dom"/>
</dbReference>
<dbReference type="CDD" id="cd00082">
    <property type="entry name" value="HisKA"/>
    <property type="match status" value="1"/>
</dbReference>
<dbReference type="OrthoDB" id="9816309at2"/>
<gene>
    <name evidence="12" type="ORF">CSW08_11685</name>
</gene>
<dbReference type="SUPFAM" id="SSF47757">
    <property type="entry name" value="Chemotaxis receptor methyltransferase CheR, N-terminal domain"/>
    <property type="match status" value="1"/>
</dbReference>
<evidence type="ECO:0000313" key="12">
    <source>
        <dbReference type="EMBL" id="PKQ44770.1"/>
    </source>
</evidence>
<sequence length="1162" mass="131934">MKSNSIKKKSSPKKEVKENSFPVVAIGASAGGLEAMIELLTYLPSNTGMAFIYVQHLSPDHKSMLTEILSNKTAMKVQEIDDMDKIKPNNVFVIPYNKGIEVTDGHIKLIPRSESSNAISIDILFSSLAQAQKERVIGIVLSGSASDGTIGLKDIKHEGGLTFVQDDTAKFTSMPHSAISAGVVDFILSPKEIALELARLSKHPLVKANGTKTNGEDLIDNRDPDLKIILNLLHKATGVDFSAYKMNTIKRRIIRRMLLYKIANLKEYAKLLTQKKEEIDILFQDLLINVTSFFRDTDTHKYLKESLFPKLIKSKILGDSLRIWIPACATGQEAYSMAIMLIEIQESLNTNIPVQIFATDLSECAIGKARIGVYTKEELETVSPKRVQRFFTKADGSFRVNKALRDICVFAPHNILRDPPFSRLDFISCCNLFIYLDTVAQKKAVNTFHYALNSDGFLMLGKSENISHSTNLFTITNKKYKIFSRKINLGPQRLPELSPRITHQTVSKKNVPLVYRNVTQQNTVINQKGLDQAIDAMLVAEFMPASVVINHQMEIIQFRGITDVFLTHPKGRATFNILKMARPEIAFELRNAISRVIKTEEIFRKTGIEVKINSTVKIISLEIVPLPIEWHEPLLLILFTEQEPTEIYSQQANNGENVPIAIGAAKDRRIKKLEQELATAHSDALSISQEQEAFTEELQSAHEEVVSSNEELQTLNEELETSKEEIESANEELTTTNQELQTRNDLLNESYEYSNAIVSTMHEPMLILGKDLRVKSANKAFYEKFGVTEEQTEGVLLYDLGNKQWDIPALRQLLEDIIPKNSPFYNYEVKHTFVDLGEKIMSLNASRLIQKTHREQLILLIIADITEVRRLIAEKELREKELLKKEINERKTEKTRLENAVAERTQELKEANESLEHKNQELLNMNKELEAFTYVSSHDLQEPLRKLKTFAGIILENENDKLSEKGKNYFHLMQQAVERMRQLIQDLLAFSRVSAEERTFETTDLNLIIEDVLIEFKEAIAEKNAVIELKEICEVHIIPFQFRQLMHNLISNALKFSNPNIPPHITIESRNIKYSKENDANLPLQKEYCHITITDNGIGFEKKFSEKIFEVFQKLHGKEQYAGTGIGLAIVKKIVDNHDGIITATSEVNKGTIFDIYIPASL</sequence>
<evidence type="ECO:0000259" key="11">
    <source>
        <dbReference type="PROSITE" id="PS50123"/>
    </source>
</evidence>
<dbReference type="PANTHER" id="PTHR24422:SF27">
    <property type="entry name" value="PROTEIN-GLUTAMATE O-METHYLTRANSFERASE"/>
    <property type="match status" value="1"/>
</dbReference>
<reference evidence="12 13" key="1">
    <citation type="submission" date="2017-12" db="EMBL/GenBank/DDBJ databases">
        <title>Confluentibacter flavum sp. nov., isolated from the saline lake.</title>
        <authorList>
            <person name="Yu L."/>
        </authorList>
    </citation>
    <scope>NUCLEOTIDE SEQUENCE [LARGE SCALE GENOMIC DNA]</scope>
    <source>
        <strain evidence="12 13">3B</strain>
    </source>
</reference>
<dbReference type="Gene3D" id="3.30.565.10">
    <property type="entry name" value="Histidine kinase-like ATPase, C-terminal domain"/>
    <property type="match status" value="1"/>
</dbReference>
<dbReference type="InterPro" id="IPR036890">
    <property type="entry name" value="HATPase_C_sf"/>
</dbReference>
<dbReference type="Gene3D" id="3.40.50.150">
    <property type="entry name" value="Vaccinia Virus protein VP39"/>
    <property type="match status" value="1"/>
</dbReference>
<dbReference type="Gene3D" id="3.30.450.20">
    <property type="entry name" value="PAS domain"/>
    <property type="match status" value="1"/>
</dbReference>
<dbReference type="SUPFAM" id="SSF47384">
    <property type="entry name" value="Homodimeric domain of signal transducing histidine kinase"/>
    <property type="match status" value="1"/>
</dbReference>
<dbReference type="InterPro" id="IPR029063">
    <property type="entry name" value="SAM-dependent_MTases_sf"/>
</dbReference>
<dbReference type="GO" id="GO:0032259">
    <property type="term" value="P:methylation"/>
    <property type="evidence" value="ECO:0007669"/>
    <property type="project" value="UniProtKB-KW"/>
</dbReference>
<keyword evidence="8" id="KW-0472">Membrane</keyword>
<keyword evidence="8" id="KW-0812">Transmembrane</keyword>
<keyword evidence="8" id="KW-1133">Transmembrane helix</keyword>
<keyword evidence="4" id="KW-0808">Transferase</keyword>
<dbReference type="Pfam" id="PF01739">
    <property type="entry name" value="CheR"/>
    <property type="match status" value="1"/>
</dbReference>
<keyword evidence="7" id="KW-0175">Coiled coil</keyword>
<dbReference type="InterPro" id="IPR003661">
    <property type="entry name" value="HisK_dim/P_dom"/>
</dbReference>
<evidence type="ECO:0000256" key="7">
    <source>
        <dbReference type="SAM" id="Coils"/>
    </source>
</evidence>
<dbReference type="Gene3D" id="1.10.155.10">
    <property type="entry name" value="Chemotaxis receptor methyltransferase CheR, N-terminal domain"/>
    <property type="match status" value="1"/>
</dbReference>
<comment type="catalytic activity">
    <reaction evidence="1">
        <text>ATP + protein L-histidine = ADP + protein N-phospho-L-histidine.</text>
        <dbReference type="EC" id="2.7.13.3"/>
    </reaction>
</comment>
<feature type="transmembrane region" description="Helical" evidence="8">
    <location>
        <begin position="21"/>
        <end position="43"/>
    </location>
</feature>
<dbReference type="SMART" id="SM00388">
    <property type="entry name" value="HisKA"/>
    <property type="match status" value="1"/>
</dbReference>
<keyword evidence="6" id="KW-0145">Chemotaxis</keyword>
<dbReference type="InterPro" id="IPR050903">
    <property type="entry name" value="Bact_Chemotaxis_MeTrfase"/>
</dbReference>
<dbReference type="GO" id="GO:0008983">
    <property type="term" value="F:protein-glutamate O-methyltransferase activity"/>
    <property type="evidence" value="ECO:0007669"/>
    <property type="project" value="UniProtKB-EC"/>
</dbReference>
<dbReference type="InterPro" id="IPR000780">
    <property type="entry name" value="CheR_MeTrfase"/>
</dbReference>
<dbReference type="AlphaFoldDB" id="A0A2N3HIG1"/>
<dbReference type="Proteomes" id="UP000233435">
    <property type="component" value="Unassembled WGS sequence"/>
</dbReference>
<dbReference type="SMART" id="SM00387">
    <property type="entry name" value="HATPase_c"/>
    <property type="match status" value="1"/>
</dbReference>
<dbReference type="InterPro" id="IPR005467">
    <property type="entry name" value="His_kinase_dom"/>
</dbReference>
<dbReference type="InterPro" id="IPR036097">
    <property type="entry name" value="HisK_dim/P_sf"/>
</dbReference>
<dbReference type="RefSeq" id="WP_106660064.1">
    <property type="nucleotide sequence ID" value="NZ_PJEO01000042.1"/>
</dbReference>
<evidence type="ECO:0000256" key="5">
    <source>
        <dbReference type="ARBA" id="ARBA00022691"/>
    </source>
</evidence>
<feature type="active site" evidence="6">
    <location>
        <position position="56"/>
    </location>
</feature>
<dbReference type="InterPro" id="IPR000673">
    <property type="entry name" value="Sig_transdc_resp-reg_Me-estase"/>
</dbReference>
<dbReference type="PROSITE" id="PS50123">
    <property type="entry name" value="CHER"/>
    <property type="match status" value="1"/>
</dbReference>
<dbReference type="PROSITE" id="PS50109">
    <property type="entry name" value="HIS_KIN"/>
    <property type="match status" value="1"/>
</dbReference>
<keyword evidence="3" id="KW-0489">Methyltransferase</keyword>
<dbReference type="InterPro" id="IPR022642">
    <property type="entry name" value="CheR_C"/>
</dbReference>